<dbReference type="InterPro" id="IPR000792">
    <property type="entry name" value="Tscrpt_reg_LuxR_C"/>
</dbReference>
<dbReference type="InterPro" id="IPR016032">
    <property type="entry name" value="Sig_transdc_resp-reg_C-effctor"/>
</dbReference>
<dbReference type="PANTHER" id="PTHR43214">
    <property type="entry name" value="TWO-COMPONENT RESPONSE REGULATOR"/>
    <property type="match status" value="1"/>
</dbReference>
<dbReference type="EMBL" id="CP115543">
    <property type="protein sequence ID" value="WNH48975.1"/>
    <property type="molecule type" value="Genomic_DNA"/>
</dbReference>
<sequence length="212" mass="23598">MTLRIIIADDHQVVRVGARAAIEASGVGVLVAEASNADELFAALEQHECDLLITDYSMPQSKRVDGIDMIQKIRRNYPDLRVLLMSVTQNIAILRMVVNNGVLGLFDKGSLVEELPLAIQAVSRGQPYVSRKLREIIDRVGTQSIGDDRTRVLSPREVEVLRLLSSGMTVKKIAEKLHKSMSTISRQKGDAMLKLGLRSDAELFDFMRDNKL</sequence>
<evidence type="ECO:0000259" key="4">
    <source>
        <dbReference type="PROSITE" id="PS50043"/>
    </source>
</evidence>
<dbReference type="SUPFAM" id="SSF46894">
    <property type="entry name" value="C-terminal effector domain of the bipartite response regulators"/>
    <property type="match status" value="1"/>
</dbReference>
<feature type="domain" description="Response regulatory" evidence="5">
    <location>
        <begin position="4"/>
        <end position="123"/>
    </location>
</feature>
<feature type="domain" description="HTH luxR-type" evidence="4">
    <location>
        <begin position="146"/>
        <end position="211"/>
    </location>
</feature>
<accession>A0ABY9YE47</accession>
<dbReference type="InterPro" id="IPR036388">
    <property type="entry name" value="WH-like_DNA-bd_sf"/>
</dbReference>
<feature type="modified residue" description="4-aspartylphosphate" evidence="3">
    <location>
        <position position="55"/>
    </location>
</feature>
<protein>
    <submittedName>
        <fullName evidence="6">Response regulator transcription factor</fullName>
    </submittedName>
</protein>
<dbReference type="PROSITE" id="PS50110">
    <property type="entry name" value="RESPONSE_REGULATORY"/>
    <property type="match status" value="1"/>
</dbReference>
<organism evidence="6 7">
    <name type="scientific">Stenotrophomonas aracearum</name>
    <dbReference type="NCBI Taxonomy" id="3003272"/>
    <lineage>
        <taxon>Bacteria</taxon>
        <taxon>Pseudomonadati</taxon>
        <taxon>Pseudomonadota</taxon>
        <taxon>Gammaproteobacteria</taxon>
        <taxon>Lysobacterales</taxon>
        <taxon>Lysobacteraceae</taxon>
        <taxon>Stenotrophomonas</taxon>
    </lineage>
</organism>
<reference evidence="6 7" key="1">
    <citation type="submission" date="2022-12" db="EMBL/GenBank/DDBJ databases">
        <title>Two new species, Stenotrophomonas aracearum and Stenotrophomonas oahuensis, isolated from Anthurium (Araceae family) in Hawaii.</title>
        <authorList>
            <person name="Chunag S.C."/>
            <person name="Dobhal S."/>
            <person name="Alvarez A."/>
            <person name="Arif M."/>
        </authorList>
    </citation>
    <scope>NUCLEOTIDE SEQUENCE [LARGE SCALE GENOMIC DNA]</scope>
    <source>
        <strain evidence="6 7">A5588</strain>
    </source>
</reference>
<keyword evidence="1 3" id="KW-0597">Phosphoprotein</keyword>
<dbReference type="CDD" id="cd17535">
    <property type="entry name" value="REC_NarL-like"/>
    <property type="match status" value="1"/>
</dbReference>
<keyword evidence="7" id="KW-1185">Reference proteome</keyword>
<gene>
    <name evidence="6" type="ORF">PDM28_01165</name>
</gene>
<dbReference type="Gene3D" id="1.10.10.10">
    <property type="entry name" value="Winged helix-like DNA-binding domain superfamily/Winged helix DNA-binding domain"/>
    <property type="match status" value="1"/>
</dbReference>
<evidence type="ECO:0000313" key="7">
    <source>
        <dbReference type="Proteomes" id="UP001305421"/>
    </source>
</evidence>
<dbReference type="Pfam" id="PF00196">
    <property type="entry name" value="GerE"/>
    <property type="match status" value="1"/>
</dbReference>
<evidence type="ECO:0000313" key="6">
    <source>
        <dbReference type="EMBL" id="WNH48975.1"/>
    </source>
</evidence>
<dbReference type="InterPro" id="IPR039420">
    <property type="entry name" value="WalR-like"/>
</dbReference>
<proteinExistence type="predicted"/>
<keyword evidence="2" id="KW-0238">DNA-binding</keyword>
<evidence type="ECO:0000259" key="5">
    <source>
        <dbReference type="PROSITE" id="PS50110"/>
    </source>
</evidence>
<dbReference type="InterPro" id="IPR011006">
    <property type="entry name" value="CheY-like_superfamily"/>
</dbReference>
<dbReference type="SMART" id="SM00448">
    <property type="entry name" value="REC"/>
    <property type="match status" value="1"/>
</dbReference>
<evidence type="ECO:0000256" key="2">
    <source>
        <dbReference type="ARBA" id="ARBA00023125"/>
    </source>
</evidence>
<dbReference type="PROSITE" id="PS50043">
    <property type="entry name" value="HTH_LUXR_2"/>
    <property type="match status" value="1"/>
</dbReference>
<dbReference type="SMART" id="SM00421">
    <property type="entry name" value="HTH_LUXR"/>
    <property type="match status" value="1"/>
</dbReference>
<dbReference type="CDD" id="cd06170">
    <property type="entry name" value="LuxR_C_like"/>
    <property type="match status" value="1"/>
</dbReference>
<dbReference type="Gene3D" id="3.40.50.2300">
    <property type="match status" value="1"/>
</dbReference>
<evidence type="ECO:0000256" key="1">
    <source>
        <dbReference type="ARBA" id="ARBA00022553"/>
    </source>
</evidence>
<dbReference type="RefSeq" id="WP_102947141.1">
    <property type="nucleotide sequence ID" value="NZ_CP115543.1"/>
</dbReference>
<dbReference type="Pfam" id="PF00072">
    <property type="entry name" value="Response_reg"/>
    <property type="match status" value="1"/>
</dbReference>
<dbReference type="PANTHER" id="PTHR43214:SF17">
    <property type="entry name" value="TRANSCRIPTIONAL REGULATORY PROTEIN RCSB"/>
    <property type="match status" value="1"/>
</dbReference>
<name>A0ABY9YE47_9GAMM</name>
<evidence type="ECO:0000256" key="3">
    <source>
        <dbReference type="PROSITE-ProRule" id="PRU00169"/>
    </source>
</evidence>
<dbReference type="InterPro" id="IPR001789">
    <property type="entry name" value="Sig_transdc_resp-reg_receiver"/>
</dbReference>
<dbReference type="Proteomes" id="UP001305421">
    <property type="component" value="Chromosome"/>
</dbReference>
<dbReference type="PRINTS" id="PR00038">
    <property type="entry name" value="HTHLUXR"/>
</dbReference>
<dbReference type="SUPFAM" id="SSF52172">
    <property type="entry name" value="CheY-like"/>
    <property type="match status" value="1"/>
</dbReference>
<dbReference type="InterPro" id="IPR058245">
    <property type="entry name" value="NreC/VraR/RcsB-like_REC"/>
</dbReference>